<keyword evidence="2" id="KW-0547">Nucleotide-binding</keyword>
<organism evidence="8 9">
    <name type="scientific">Roseibacillus persicicus</name>
    <dbReference type="NCBI Taxonomy" id="454148"/>
    <lineage>
        <taxon>Bacteria</taxon>
        <taxon>Pseudomonadati</taxon>
        <taxon>Verrucomicrobiota</taxon>
        <taxon>Verrucomicrobiia</taxon>
        <taxon>Verrucomicrobiales</taxon>
        <taxon>Verrucomicrobiaceae</taxon>
        <taxon>Roseibacillus</taxon>
    </lineage>
</organism>
<dbReference type="InterPro" id="IPR047187">
    <property type="entry name" value="SF1_C_Upf1"/>
</dbReference>
<dbReference type="InterPro" id="IPR041679">
    <property type="entry name" value="DNA2/NAM7-like_C"/>
</dbReference>
<comment type="caution">
    <text evidence="8">The sequence shown here is derived from an EMBL/GenBank/DDBJ whole genome shotgun (WGS) entry which is preliminary data.</text>
</comment>
<dbReference type="GO" id="GO:0043139">
    <property type="term" value="F:5'-3' DNA helicase activity"/>
    <property type="evidence" value="ECO:0007669"/>
    <property type="project" value="TreeGrafter"/>
</dbReference>
<evidence type="ECO:0000259" key="6">
    <source>
        <dbReference type="Pfam" id="PF13086"/>
    </source>
</evidence>
<dbReference type="RefSeq" id="WP_189568049.1">
    <property type="nucleotide sequence ID" value="NZ_BMXI01000003.1"/>
</dbReference>
<feature type="domain" description="DNA2/NAM7 helicase helicase" evidence="6">
    <location>
        <begin position="304"/>
        <end position="351"/>
    </location>
</feature>
<dbReference type="AlphaFoldDB" id="A0A918TGT8"/>
<keyword evidence="5" id="KW-0067">ATP-binding</keyword>
<dbReference type="InterPro" id="IPR041677">
    <property type="entry name" value="DNA2/NAM7_AAA_11"/>
</dbReference>
<keyword evidence="9" id="KW-1185">Reference proteome</keyword>
<sequence length="579" mass="63861">MTAPSSSNRFLTTLREDTLREIAASKAALVEIWSLSLAQRVEKGHALGPLRVVSQKGAIVTLAHETSLSQESFSRIREGDLLRMTRNEPLANGPSCFFLHDDGELVVVQMLSDAPLPFDEPLSGLTLDPDFFDPTDRFLAALDALRTTVHGTDVVLPILMGEGDSGSDSETFDEVLDQLEDLPTEEAFHPAQNDAIALSLAASRFHLVQGPPGTGKTHVLAEIACRLIEKGHRVLLTGPTHRAIDHALRSCRKRLPAGVRVVKISRARFDSDSPVEHFDHLGDAELSFDEPFLLGSTTLNLWSNSSGLVDQSFDTVLLDESSQLTLMLATLAMLRAEKFLFFGDHCQLPPVRLAPNPDSTLDDSIFNKLRKSSSTTMLTESWRLNADLAEWPSATFYGNQLTARHDRVLSLAPASSLPALQARPGFVSIQHDDRQSSTRSPEEAERVLELILDLLRGGLAPSDIAVVTPFRAQAALIRRSLRNREEFTPWPVEELLADTVERLQGQEREVILVSMAASRDEFIMRLEDFLFEPRRLNVAITRARRKTILLHSKTLLKVAQSLADSGSAGATTFCSLLES</sequence>
<protein>
    <recommendedName>
        <fullName evidence="10">DNA2/NAM7 helicase-like C-terminal domain-containing protein</fullName>
    </recommendedName>
</protein>
<dbReference type="Pfam" id="PF13086">
    <property type="entry name" value="AAA_11"/>
    <property type="match status" value="2"/>
</dbReference>
<dbReference type="GO" id="GO:0005524">
    <property type="term" value="F:ATP binding"/>
    <property type="evidence" value="ECO:0007669"/>
    <property type="project" value="UniProtKB-KW"/>
</dbReference>
<accession>A0A918TGT8</accession>
<evidence type="ECO:0000256" key="4">
    <source>
        <dbReference type="ARBA" id="ARBA00022806"/>
    </source>
</evidence>
<reference evidence="8" key="2">
    <citation type="submission" date="2020-09" db="EMBL/GenBank/DDBJ databases">
        <authorList>
            <person name="Sun Q."/>
            <person name="Kim S."/>
        </authorList>
    </citation>
    <scope>NUCLEOTIDE SEQUENCE</scope>
    <source>
        <strain evidence="8">KCTC 12988</strain>
    </source>
</reference>
<proteinExistence type="inferred from homology"/>
<evidence type="ECO:0000256" key="1">
    <source>
        <dbReference type="ARBA" id="ARBA00007913"/>
    </source>
</evidence>
<evidence type="ECO:0008006" key="10">
    <source>
        <dbReference type="Google" id="ProtNLM"/>
    </source>
</evidence>
<dbReference type="InterPro" id="IPR027417">
    <property type="entry name" value="P-loop_NTPase"/>
</dbReference>
<evidence type="ECO:0000256" key="5">
    <source>
        <dbReference type="ARBA" id="ARBA00022840"/>
    </source>
</evidence>
<name>A0A918TGT8_9BACT</name>
<evidence type="ECO:0000256" key="2">
    <source>
        <dbReference type="ARBA" id="ARBA00022741"/>
    </source>
</evidence>
<keyword evidence="4" id="KW-0347">Helicase</keyword>
<dbReference type="EMBL" id="BMXI01000003">
    <property type="protein sequence ID" value="GHC46896.1"/>
    <property type="molecule type" value="Genomic_DNA"/>
</dbReference>
<evidence type="ECO:0000259" key="7">
    <source>
        <dbReference type="Pfam" id="PF13087"/>
    </source>
</evidence>
<reference evidence="8" key="1">
    <citation type="journal article" date="2014" name="Int. J. Syst. Evol. Microbiol.">
        <title>Complete genome sequence of Corynebacterium casei LMG S-19264T (=DSM 44701T), isolated from a smear-ripened cheese.</title>
        <authorList>
            <consortium name="US DOE Joint Genome Institute (JGI-PGF)"/>
            <person name="Walter F."/>
            <person name="Albersmeier A."/>
            <person name="Kalinowski J."/>
            <person name="Ruckert C."/>
        </authorList>
    </citation>
    <scope>NUCLEOTIDE SEQUENCE</scope>
    <source>
        <strain evidence="8">KCTC 12988</strain>
    </source>
</reference>
<evidence type="ECO:0000313" key="9">
    <source>
        <dbReference type="Proteomes" id="UP000644507"/>
    </source>
</evidence>
<dbReference type="PANTHER" id="PTHR43788">
    <property type="entry name" value="DNA2/NAM7 HELICASE FAMILY MEMBER"/>
    <property type="match status" value="1"/>
</dbReference>
<dbReference type="PANTHER" id="PTHR43788:SF8">
    <property type="entry name" value="DNA-BINDING PROTEIN SMUBP-2"/>
    <property type="match status" value="1"/>
</dbReference>
<feature type="domain" description="DNA2/NAM7 helicase-like C-terminal" evidence="7">
    <location>
        <begin position="361"/>
        <end position="550"/>
    </location>
</feature>
<evidence type="ECO:0000256" key="3">
    <source>
        <dbReference type="ARBA" id="ARBA00022801"/>
    </source>
</evidence>
<dbReference type="Pfam" id="PF13087">
    <property type="entry name" value="AAA_12"/>
    <property type="match status" value="1"/>
</dbReference>
<dbReference type="Gene3D" id="3.40.50.300">
    <property type="entry name" value="P-loop containing nucleotide triphosphate hydrolases"/>
    <property type="match status" value="2"/>
</dbReference>
<dbReference type="Proteomes" id="UP000644507">
    <property type="component" value="Unassembled WGS sequence"/>
</dbReference>
<dbReference type="CDD" id="cd18808">
    <property type="entry name" value="SF1_C_Upf1"/>
    <property type="match status" value="1"/>
</dbReference>
<dbReference type="InterPro" id="IPR050534">
    <property type="entry name" value="Coronavir_polyprotein_1ab"/>
</dbReference>
<feature type="domain" description="DNA2/NAM7 helicase helicase" evidence="6">
    <location>
        <begin position="191"/>
        <end position="266"/>
    </location>
</feature>
<evidence type="ECO:0000313" key="8">
    <source>
        <dbReference type="EMBL" id="GHC46896.1"/>
    </source>
</evidence>
<gene>
    <name evidence="8" type="ORF">GCM10007100_10740</name>
</gene>
<comment type="similarity">
    <text evidence="1">Belongs to the DNA2/NAM7 helicase family.</text>
</comment>
<dbReference type="GO" id="GO:0016787">
    <property type="term" value="F:hydrolase activity"/>
    <property type="evidence" value="ECO:0007669"/>
    <property type="project" value="UniProtKB-KW"/>
</dbReference>
<dbReference type="SUPFAM" id="SSF52540">
    <property type="entry name" value="P-loop containing nucleoside triphosphate hydrolases"/>
    <property type="match status" value="1"/>
</dbReference>
<keyword evidence="3" id="KW-0378">Hydrolase</keyword>